<dbReference type="AlphaFoldDB" id="A0A839T2C3"/>
<keyword evidence="2" id="KW-0808">Transferase</keyword>
<comment type="caution">
    <text evidence="2">The sequence shown here is derived from an EMBL/GenBank/DDBJ whole genome shotgun (WGS) entry which is preliminary data.</text>
</comment>
<accession>A0A839T2C3</accession>
<dbReference type="GO" id="GO:0016301">
    <property type="term" value="F:kinase activity"/>
    <property type="evidence" value="ECO:0007669"/>
    <property type="project" value="UniProtKB-KW"/>
</dbReference>
<keyword evidence="2" id="KW-0418">Kinase</keyword>
<dbReference type="SUPFAM" id="SSF55874">
    <property type="entry name" value="ATPase domain of HSP90 chaperone/DNA topoisomerase II/histidine kinase"/>
    <property type="match status" value="1"/>
</dbReference>
<sequence length="46" mass="5213">MRTTSPGIPEPAREKVFERFHRLDSRRGGAGLGLRRHVAERSTPAR</sequence>
<dbReference type="Gene3D" id="3.30.565.10">
    <property type="entry name" value="Histidine kinase-like ATPase, C-terminal domain"/>
    <property type="match status" value="1"/>
</dbReference>
<dbReference type="EMBL" id="JACHXI010000005">
    <property type="protein sequence ID" value="MBB3103129.1"/>
    <property type="molecule type" value="Genomic_DNA"/>
</dbReference>
<dbReference type="RefSeq" id="WP_221189773.1">
    <property type="nucleotide sequence ID" value="NZ_JACHXI010000005.1"/>
</dbReference>
<name>A0A839T2C3_AZOMA</name>
<evidence type="ECO:0000313" key="3">
    <source>
        <dbReference type="Proteomes" id="UP000549250"/>
    </source>
</evidence>
<protein>
    <submittedName>
        <fullName evidence="2">Signal transduction histidine kinase</fullName>
    </submittedName>
</protein>
<feature type="region of interest" description="Disordered" evidence="1">
    <location>
        <begin position="27"/>
        <end position="46"/>
    </location>
</feature>
<evidence type="ECO:0000313" key="2">
    <source>
        <dbReference type="EMBL" id="MBB3103129.1"/>
    </source>
</evidence>
<dbReference type="InterPro" id="IPR036890">
    <property type="entry name" value="HATPase_C_sf"/>
</dbReference>
<gene>
    <name evidence="2" type="ORF">FHR87_001524</name>
</gene>
<organism evidence="2 3">
    <name type="scientific">Azomonas macrocytogenes</name>
    <name type="common">Azotobacter macrocytogenes</name>
    <dbReference type="NCBI Taxonomy" id="69962"/>
    <lineage>
        <taxon>Bacteria</taxon>
        <taxon>Pseudomonadati</taxon>
        <taxon>Pseudomonadota</taxon>
        <taxon>Gammaproteobacteria</taxon>
        <taxon>Pseudomonadales</taxon>
        <taxon>Pseudomonadaceae</taxon>
        <taxon>Azomonas</taxon>
    </lineage>
</organism>
<keyword evidence="3" id="KW-1185">Reference proteome</keyword>
<proteinExistence type="predicted"/>
<dbReference type="Proteomes" id="UP000549250">
    <property type="component" value="Unassembled WGS sequence"/>
</dbReference>
<evidence type="ECO:0000256" key="1">
    <source>
        <dbReference type="SAM" id="MobiDB-lite"/>
    </source>
</evidence>
<reference evidence="2 3" key="1">
    <citation type="submission" date="2020-08" db="EMBL/GenBank/DDBJ databases">
        <title>Genomic Encyclopedia of Type Strains, Phase III (KMG-III): the genomes of soil and plant-associated and newly described type strains.</title>
        <authorList>
            <person name="Whitman W."/>
        </authorList>
    </citation>
    <scope>NUCLEOTIDE SEQUENCE [LARGE SCALE GENOMIC DNA]</scope>
    <source>
        <strain evidence="2 3">CECT 4462</strain>
    </source>
</reference>